<reference evidence="4" key="1">
    <citation type="submission" date="2023-07" db="EMBL/GenBank/DDBJ databases">
        <title>Black Yeasts Isolated from many extreme environments.</title>
        <authorList>
            <person name="Coleine C."/>
            <person name="Stajich J.E."/>
            <person name="Selbmann L."/>
        </authorList>
    </citation>
    <scope>NUCLEOTIDE SEQUENCE</scope>
    <source>
        <strain evidence="4">CCFEE 5485</strain>
    </source>
</reference>
<evidence type="ECO:0008006" key="6">
    <source>
        <dbReference type="Google" id="ProtNLM"/>
    </source>
</evidence>
<organism evidence="4 5">
    <name type="scientific">Recurvomyces mirabilis</name>
    <dbReference type="NCBI Taxonomy" id="574656"/>
    <lineage>
        <taxon>Eukaryota</taxon>
        <taxon>Fungi</taxon>
        <taxon>Dikarya</taxon>
        <taxon>Ascomycota</taxon>
        <taxon>Pezizomycotina</taxon>
        <taxon>Dothideomycetes</taxon>
        <taxon>Dothideomycetidae</taxon>
        <taxon>Mycosphaerellales</taxon>
        <taxon>Teratosphaeriaceae</taxon>
        <taxon>Recurvomyces</taxon>
    </lineage>
</organism>
<evidence type="ECO:0000313" key="5">
    <source>
        <dbReference type="Proteomes" id="UP001274830"/>
    </source>
</evidence>
<dbReference type="Pfam" id="PF09766">
    <property type="entry name" value="FmiP_Thoc5"/>
    <property type="match status" value="1"/>
</dbReference>
<dbReference type="GO" id="GO:0003729">
    <property type="term" value="F:mRNA binding"/>
    <property type="evidence" value="ECO:0007669"/>
    <property type="project" value="TreeGrafter"/>
</dbReference>
<dbReference type="GO" id="GO:0006406">
    <property type="term" value="P:mRNA export from nucleus"/>
    <property type="evidence" value="ECO:0007669"/>
    <property type="project" value="TreeGrafter"/>
</dbReference>
<dbReference type="AlphaFoldDB" id="A0AAE0WTP8"/>
<proteinExistence type="inferred from homology"/>
<dbReference type="InterPro" id="IPR019163">
    <property type="entry name" value="THO_Thoc5"/>
</dbReference>
<name>A0AAE0WTP8_9PEZI</name>
<evidence type="ECO:0000256" key="3">
    <source>
        <dbReference type="ARBA" id="ARBA00023242"/>
    </source>
</evidence>
<dbReference type="EMBL" id="JAUTXT010000006">
    <property type="protein sequence ID" value="KAK3677633.1"/>
    <property type="molecule type" value="Genomic_DNA"/>
</dbReference>
<protein>
    <recommendedName>
        <fullName evidence="6">THO complex subunit 5</fullName>
    </recommendedName>
</protein>
<dbReference type="PANTHER" id="PTHR13375">
    <property type="entry name" value="FMS INTERACTING PROTEIN"/>
    <property type="match status" value="1"/>
</dbReference>
<sequence length="228" mass="25986">MTSDNLITEPALLSVLQAAAQARQQSLAILDLLEQYHARDTETTPESLLDDQLALSKQQKTLNTHLAKVRGLNRKAVLSVRATKQETAEARQEIDSLHLSLQNLYYEQRHLRGEIGGCDGYDHRYRQLPMVSEEEYLSRHPDQVDATEHDLTIARIEDERLARQELEVQRLELVKRKEALAKETLAKKEELGRLDTAMEKWLGGQDAVRKLFEAREESVAGIPQPQTV</sequence>
<comment type="subcellular location">
    <subcellularLocation>
        <location evidence="1">Nucleus</location>
    </subcellularLocation>
</comment>
<gene>
    <name evidence="4" type="ORF">LTR78_002483</name>
</gene>
<keyword evidence="3" id="KW-0539">Nucleus</keyword>
<accession>A0AAE0WTP8</accession>
<comment type="caution">
    <text evidence="4">The sequence shown here is derived from an EMBL/GenBank/DDBJ whole genome shotgun (WGS) entry which is preliminary data.</text>
</comment>
<keyword evidence="5" id="KW-1185">Reference proteome</keyword>
<dbReference type="PANTHER" id="PTHR13375:SF3">
    <property type="entry name" value="THO COMPLEX SUBUNIT 5 HOMOLOG"/>
    <property type="match status" value="1"/>
</dbReference>
<dbReference type="Proteomes" id="UP001274830">
    <property type="component" value="Unassembled WGS sequence"/>
</dbReference>
<comment type="similarity">
    <text evidence="2">Belongs to the THOC5 family.</text>
</comment>
<evidence type="ECO:0000256" key="2">
    <source>
        <dbReference type="ARBA" id="ARBA00008044"/>
    </source>
</evidence>
<dbReference type="GO" id="GO:0000445">
    <property type="term" value="C:THO complex part of transcription export complex"/>
    <property type="evidence" value="ECO:0007669"/>
    <property type="project" value="TreeGrafter"/>
</dbReference>
<evidence type="ECO:0000256" key="1">
    <source>
        <dbReference type="ARBA" id="ARBA00004123"/>
    </source>
</evidence>
<evidence type="ECO:0000313" key="4">
    <source>
        <dbReference type="EMBL" id="KAK3677633.1"/>
    </source>
</evidence>